<reference evidence="2" key="1">
    <citation type="journal article" date="2022" name="Mol. Ecol. Resour.">
        <title>The genomes of chicory, endive, great burdock and yacon provide insights into Asteraceae palaeo-polyploidization history and plant inulin production.</title>
        <authorList>
            <person name="Fan W."/>
            <person name="Wang S."/>
            <person name="Wang H."/>
            <person name="Wang A."/>
            <person name="Jiang F."/>
            <person name="Liu H."/>
            <person name="Zhao H."/>
            <person name="Xu D."/>
            <person name="Zhang Y."/>
        </authorList>
    </citation>
    <scope>NUCLEOTIDE SEQUENCE [LARGE SCALE GENOMIC DNA]</scope>
    <source>
        <strain evidence="2">cv. Punajuju</strain>
    </source>
</reference>
<protein>
    <submittedName>
        <fullName evidence="1">Uncharacterized protein</fullName>
    </submittedName>
</protein>
<reference evidence="1 2" key="2">
    <citation type="journal article" date="2022" name="Mol. Ecol. Resour.">
        <title>The genomes of chicory, endive, great burdock and yacon provide insights into Asteraceae paleo-polyploidization history and plant inulin production.</title>
        <authorList>
            <person name="Fan W."/>
            <person name="Wang S."/>
            <person name="Wang H."/>
            <person name="Wang A."/>
            <person name="Jiang F."/>
            <person name="Liu H."/>
            <person name="Zhao H."/>
            <person name="Xu D."/>
            <person name="Zhang Y."/>
        </authorList>
    </citation>
    <scope>NUCLEOTIDE SEQUENCE [LARGE SCALE GENOMIC DNA]</scope>
    <source>
        <strain evidence="2">cv. Punajuju</strain>
        <tissue evidence="1">Leaves</tissue>
    </source>
</reference>
<keyword evidence="2" id="KW-1185">Reference proteome</keyword>
<evidence type="ECO:0000313" key="2">
    <source>
        <dbReference type="Proteomes" id="UP001055811"/>
    </source>
</evidence>
<comment type="caution">
    <text evidence="1">The sequence shown here is derived from an EMBL/GenBank/DDBJ whole genome shotgun (WGS) entry which is preliminary data.</text>
</comment>
<name>A0ACB9GFL7_CICIN</name>
<organism evidence="1 2">
    <name type="scientific">Cichorium intybus</name>
    <name type="common">Chicory</name>
    <dbReference type="NCBI Taxonomy" id="13427"/>
    <lineage>
        <taxon>Eukaryota</taxon>
        <taxon>Viridiplantae</taxon>
        <taxon>Streptophyta</taxon>
        <taxon>Embryophyta</taxon>
        <taxon>Tracheophyta</taxon>
        <taxon>Spermatophyta</taxon>
        <taxon>Magnoliopsida</taxon>
        <taxon>eudicotyledons</taxon>
        <taxon>Gunneridae</taxon>
        <taxon>Pentapetalae</taxon>
        <taxon>asterids</taxon>
        <taxon>campanulids</taxon>
        <taxon>Asterales</taxon>
        <taxon>Asteraceae</taxon>
        <taxon>Cichorioideae</taxon>
        <taxon>Cichorieae</taxon>
        <taxon>Cichoriinae</taxon>
        <taxon>Cichorium</taxon>
    </lineage>
</organism>
<proteinExistence type="predicted"/>
<dbReference type="Proteomes" id="UP001055811">
    <property type="component" value="Linkage Group LG02"/>
</dbReference>
<accession>A0ACB9GFL7</accession>
<gene>
    <name evidence="1" type="ORF">L2E82_11846</name>
</gene>
<evidence type="ECO:0000313" key="1">
    <source>
        <dbReference type="EMBL" id="KAI3781820.1"/>
    </source>
</evidence>
<dbReference type="EMBL" id="CM042010">
    <property type="protein sequence ID" value="KAI3781820.1"/>
    <property type="molecule type" value="Genomic_DNA"/>
</dbReference>
<sequence length="628" mass="70124">MLCIQRYMPEAYRFFLALFITEELLDFPLEFLSVENMELSSVESENVSTQRSIQKGGLRTMPFIIVNEGFERVASVGLRANMILYLKSEYHLSNATGASILFLWGAISNFMPTLGAFLADSYLGRFRVIGIGSIISLIGITMLWLTALFRAARPLSCDARVESCTMPNHAQLALLFMSFAVMSVGSGGIRPCSLAFGADQFDRPENPENPKILQRFFNWYYASVGISVMISVTVIVYIQTEKGWILGFGVPVGLMLCSTVMFFMGSSLYIKVKANASLFTGFFQVVAASFKNKHLAFPSKSSNRWFHRNKGSKIIVPTNKIRFLNKACILKNPEKDVTSTGEAVDPWSLCTVKQVEEFKALIKVLPIWSTGIIIAVTVNQHSIPVLQANSMDRHVIGNFKIPPGSFDVFALLTLTIWVALYDQLLVRQIAKVTKRPQGLSLKQRMGIGLFLSCIGMVVSAIVERKRRDAAIRQGLSRDQYGVVNMSAFWLVPQYSLIGLAEAFNAIGQIEFYYSQFPKSMTSIGVALFALGNAVGNLVGSLIVGMVNEYSKQGGRVSWVSNNLNQGHYDYYYWILAILSLANFFYFLGCSWAYGPSDDPKQWDDEEEEEEVQEMQFLKGSSSPIISSR</sequence>